<dbReference type="Gene3D" id="3.40.50.1000">
    <property type="entry name" value="HAD superfamily/HAD-like"/>
    <property type="match status" value="1"/>
</dbReference>
<dbReference type="InterPro" id="IPR006439">
    <property type="entry name" value="HAD-SF_hydro_IA"/>
</dbReference>
<reference evidence="1 2" key="1">
    <citation type="submission" date="2013-09" db="EMBL/GenBank/DDBJ databases">
        <authorList>
            <person name="Zeng Z."/>
            <person name="Chen C."/>
        </authorList>
    </citation>
    <scope>NUCLEOTIDE SEQUENCE [LARGE SCALE GENOMIC DNA]</scope>
    <source>
        <strain evidence="1 2">GH29-5</strain>
    </source>
</reference>
<dbReference type="SFLD" id="SFLDG01129">
    <property type="entry name" value="C1.5:_HAD__Beta-PGM__Phosphata"/>
    <property type="match status" value="1"/>
</dbReference>
<dbReference type="Proteomes" id="UP000030121">
    <property type="component" value="Unassembled WGS sequence"/>
</dbReference>
<keyword evidence="2" id="KW-1185">Reference proteome</keyword>
<name>A0A0A2MBJ7_9FLAO</name>
<evidence type="ECO:0000313" key="1">
    <source>
        <dbReference type="EMBL" id="KGO89624.1"/>
    </source>
</evidence>
<dbReference type="STRING" id="1121899.GCA_000430025_00642"/>
<proteinExistence type="predicted"/>
<dbReference type="InterPro" id="IPR023198">
    <property type="entry name" value="PGP-like_dom2"/>
</dbReference>
<dbReference type="eggNOG" id="COG1011">
    <property type="taxonomic scope" value="Bacteria"/>
</dbReference>
<dbReference type="CDD" id="cd02603">
    <property type="entry name" value="HAD_sEH-N_like"/>
    <property type="match status" value="1"/>
</dbReference>
<gene>
    <name evidence="1" type="ORF">Q764_07605</name>
</gene>
<dbReference type="PANTHER" id="PTHR43611:SF3">
    <property type="entry name" value="FLAVIN MONONUCLEOTIDE HYDROLASE 1, CHLOROPLATIC"/>
    <property type="match status" value="1"/>
</dbReference>
<dbReference type="Gene3D" id="1.10.150.240">
    <property type="entry name" value="Putative phosphatase, domain 2"/>
    <property type="match status" value="1"/>
</dbReference>
<dbReference type="EMBL" id="JRLW01000008">
    <property type="protein sequence ID" value="KGO89624.1"/>
    <property type="molecule type" value="Genomic_DNA"/>
</dbReference>
<organism evidence="1 2">
    <name type="scientific">Flavobacterium suncheonense GH29-5 = DSM 17707</name>
    <dbReference type="NCBI Taxonomy" id="1121899"/>
    <lineage>
        <taxon>Bacteria</taxon>
        <taxon>Pseudomonadati</taxon>
        <taxon>Bacteroidota</taxon>
        <taxon>Flavobacteriia</taxon>
        <taxon>Flavobacteriales</taxon>
        <taxon>Flavobacteriaceae</taxon>
        <taxon>Flavobacterium</taxon>
    </lineage>
</organism>
<dbReference type="OrthoDB" id="9797415at2"/>
<evidence type="ECO:0000313" key="2">
    <source>
        <dbReference type="Proteomes" id="UP000030121"/>
    </source>
</evidence>
<dbReference type="SUPFAM" id="SSF56784">
    <property type="entry name" value="HAD-like"/>
    <property type="match status" value="1"/>
</dbReference>
<dbReference type="AlphaFoldDB" id="A0A0A2MBJ7"/>
<dbReference type="InterPro" id="IPR023214">
    <property type="entry name" value="HAD_sf"/>
</dbReference>
<dbReference type="PANTHER" id="PTHR43611">
    <property type="entry name" value="ALPHA-D-GLUCOSE 1-PHOSPHATE PHOSPHATASE"/>
    <property type="match status" value="1"/>
</dbReference>
<dbReference type="NCBIfam" id="TIGR01509">
    <property type="entry name" value="HAD-SF-IA-v3"/>
    <property type="match status" value="1"/>
</dbReference>
<dbReference type="SFLD" id="SFLDS00003">
    <property type="entry name" value="Haloacid_Dehalogenase"/>
    <property type="match status" value="1"/>
</dbReference>
<comment type="caution">
    <text evidence="1">The sequence shown here is derived from an EMBL/GenBank/DDBJ whole genome shotgun (WGS) entry which is preliminary data.</text>
</comment>
<dbReference type="NCBIfam" id="TIGR01549">
    <property type="entry name" value="HAD-SF-IA-v1"/>
    <property type="match status" value="1"/>
</dbReference>
<dbReference type="Pfam" id="PF00702">
    <property type="entry name" value="Hydrolase"/>
    <property type="match status" value="1"/>
</dbReference>
<accession>A0A0A2MBJ7</accession>
<sequence length="199" mass="23960">MIDTIIFDFGNVFINLSQEAPFDHMRKIGLTCWNEDLDSLNKRYEKGKIDELQFFKAFQRYIPNRELDEIREAWNSILLDFPLYRLEFLQKLATKYRLFLLSNTDKTHIDKFEHKVGMTFSRDFYQCFEKVYFSYEIGLRKPDPEIFNYIINRHNLDPQRTLFVDDNRHNTEVAANLGLQVWNLEVGKEDVVDLLDKNW</sequence>
<protein>
    <submittedName>
        <fullName evidence="1">Haloacid dehalogenase</fullName>
    </submittedName>
</protein>
<dbReference type="InterPro" id="IPR036412">
    <property type="entry name" value="HAD-like_sf"/>
</dbReference>
<dbReference type="RefSeq" id="WP_026979420.1">
    <property type="nucleotide sequence ID" value="NZ_AUCZ01000003.1"/>
</dbReference>